<keyword evidence="2" id="KW-1185">Reference proteome</keyword>
<dbReference type="Pfam" id="PF05960">
    <property type="entry name" value="DUF885"/>
    <property type="match status" value="2"/>
</dbReference>
<evidence type="ECO:0000313" key="2">
    <source>
        <dbReference type="Proteomes" id="UP001186944"/>
    </source>
</evidence>
<dbReference type="InterPro" id="IPR010281">
    <property type="entry name" value="DUF885"/>
</dbReference>
<dbReference type="PANTHER" id="PTHR33361">
    <property type="entry name" value="GLR0591 PROTEIN"/>
    <property type="match status" value="1"/>
</dbReference>
<reference evidence="1" key="1">
    <citation type="submission" date="2019-08" db="EMBL/GenBank/DDBJ databases">
        <title>The improved chromosome-level genome for the pearl oyster Pinctada fucata martensii using PacBio sequencing and Hi-C.</title>
        <authorList>
            <person name="Zheng Z."/>
        </authorList>
    </citation>
    <scope>NUCLEOTIDE SEQUENCE</scope>
    <source>
        <strain evidence="1">ZZ-2019</strain>
        <tissue evidence="1">Adductor muscle</tissue>
    </source>
</reference>
<dbReference type="AlphaFoldDB" id="A0AA88Y013"/>
<proteinExistence type="predicted"/>
<protein>
    <recommendedName>
        <fullName evidence="3">DUF885 domain-containing protein</fullName>
    </recommendedName>
</protein>
<sequence length="608" mass="71567">MFSGGNIDRRACLHTEKLRVLETRLFKHILWSHPEFATTIGFSGYEDMAESYSLGEMDRQMAVNEGFMREIEEIDERKLDYNARIDLRILRYHIQTFIDGFAWRNWGYINQISYLEGPFKHSEWTSDMLDEGYEIYEKRIAYMHVQVKQQLELLKLAVDTGITHHNDSMSIKQNFVDEVNRILFLVLNLSLFSKEKSEKVKSRIKSSFNETIAALNETRKYIEKHYIPATRKHEGVSSLPGGLEFYHACLKYHLGLNLTAEHVHKIGLMEVKRIEKLMKKHMRRFGHRESLPKFFKHLRSIRYLYNNSQSEMVMKYNKSMQNINAKIWRLFKKIHLEDVRSIITMLPLTFHEANPGHHFQNSYANLQRLPGYRQNLLYGHRFAVPSTYPTYMAYIEGWALYAEHLGLELGLYKNQYDLFGKYCSEMFRACRLVVDTGIHAFGWTREKAVQYMAGLTDFTHSQLASEIDRYITWPGHACSYKIGEIKLLELRRRAERMLGKVFDIKKFHHQILRNGPVSLNILEELINEWIRLEREENNISNDYSTTEISIFDKVLLTEKTVSQDEEDMNTKLVKGPVQGTGNSACTFSFRTYSLCFVTVIVKFLYRYG</sequence>
<comment type="caution">
    <text evidence="1">The sequence shown here is derived from an EMBL/GenBank/DDBJ whole genome shotgun (WGS) entry which is preliminary data.</text>
</comment>
<dbReference type="EMBL" id="VSWD01000008">
    <property type="protein sequence ID" value="KAK3095123.1"/>
    <property type="molecule type" value="Genomic_DNA"/>
</dbReference>
<name>A0AA88Y013_PINIB</name>
<accession>A0AA88Y013</accession>
<gene>
    <name evidence="1" type="ORF">FSP39_010598</name>
</gene>
<dbReference type="PANTHER" id="PTHR33361:SF2">
    <property type="entry name" value="DUF885 DOMAIN-CONTAINING PROTEIN"/>
    <property type="match status" value="1"/>
</dbReference>
<organism evidence="1 2">
    <name type="scientific">Pinctada imbricata</name>
    <name type="common">Atlantic pearl-oyster</name>
    <name type="synonym">Pinctada martensii</name>
    <dbReference type="NCBI Taxonomy" id="66713"/>
    <lineage>
        <taxon>Eukaryota</taxon>
        <taxon>Metazoa</taxon>
        <taxon>Spiralia</taxon>
        <taxon>Lophotrochozoa</taxon>
        <taxon>Mollusca</taxon>
        <taxon>Bivalvia</taxon>
        <taxon>Autobranchia</taxon>
        <taxon>Pteriomorphia</taxon>
        <taxon>Pterioida</taxon>
        <taxon>Pterioidea</taxon>
        <taxon>Pteriidae</taxon>
        <taxon>Pinctada</taxon>
    </lineage>
</organism>
<evidence type="ECO:0000313" key="1">
    <source>
        <dbReference type="EMBL" id="KAK3095123.1"/>
    </source>
</evidence>
<evidence type="ECO:0008006" key="3">
    <source>
        <dbReference type="Google" id="ProtNLM"/>
    </source>
</evidence>
<dbReference type="Proteomes" id="UP001186944">
    <property type="component" value="Unassembled WGS sequence"/>
</dbReference>